<dbReference type="AlphaFoldDB" id="A0A7K3PGE9"/>
<protein>
    <recommendedName>
        <fullName evidence="3">DUF4304 domain-containing protein</fullName>
    </recommendedName>
</protein>
<proteinExistence type="predicted"/>
<dbReference type="EMBL" id="JAAGMA010000218">
    <property type="protein sequence ID" value="NEB08967.1"/>
    <property type="molecule type" value="Genomic_DNA"/>
</dbReference>
<dbReference type="RefSeq" id="WP_164244701.1">
    <property type="nucleotide sequence ID" value="NZ_JAAGMA010000218.1"/>
</dbReference>
<gene>
    <name evidence="1" type="ORF">G3I32_08770</name>
</gene>
<evidence type="ECO:0000313" key="1">
    <source>
        <dbReference type="EMBL" id="NEB08967.1"/>
    </source>
</evidence>
<name>A0A7K3PGE9_9ACTN</name>
<accession>A0A7K3PGE9</accession>
<evidence type="ECO:0000313" key="2">
    <source>
        <dbReference type="Proteomes" id="UP000470446"/>
    </source>
</evidence>
<comment type="caution">
    <text evidence="1">The sequence shown here is derived from an EMBL/GenBank/DDBJ whole genome shotgun (WGS) entry which is preliminary data.</text>
</comment>
<organism evidence="1 2">
    <name type="scientific">Streptomyces coelicoflavus</name>
    <dbReference type="NCBI Taxonomy" id="285562"/>
    <lineage>
        <taxon>Bacteria</taxon>
        <taxon>Bacillati</taxon>
        <taxon>Actinomycetota</taxon>
        <taxon>Actinomycetes</taxon>
        <taxon>Kitasatosporales</taxon>
        <taxon>Streptomycetaceae</taxon>
        <taxon>Streptomyces</taxon>
    </lineage>
</organism>
<dbReference type="Proteomes" id="UP000470446">
    <property type="component" value="Unassembled WGS sequence"/>
</dbReference>
<evidence type="ECO:0008006" key="3">
    <source>
        <dbReference type="Google" id="ProtNLM"/>
    </source>
</evidence>
<sequence length="215" mass="24059">MRPLDSLVSEYVAPVMRPAGFKRSGRTFRFVSDSGDQAVLGFARHYVDPDAVVFDVGYRMVPALYWEWINRQHWASGEVGAPRAFGEAVVAGDVIPPPQAAHVPNFEGRLRSRWALREGNRHLCGETLASALRDEAIPQMIHLLDRTNLLHECRHPTMPVVRLVPLTRLEILLRVDDAPVRETEALLADVRPAGPGDDFAAWVRRRLATPRPSAC</sequence>
<reference evidence="1 2" key="1">
    <citation type="submission" date="2020-01" db="EMBL/GenBank/DDBJ databases">
        <title>Insect and environment-associated Actinomycetes.</title>
        <authorList>
            <person name="Currrie C."/>
            <person name="Chevrette M."/>
            <person name="Carlson C."/>
            <person name="Stubbendieck R."/>
            <person name="Wendt-Pienkowski E."/>
        </authorList>
    </citation>
    <scope>NUCLEOTIDE SEQUENCE [LARGE SCALE GENOMIC DNA]</scope>
    <source>
        <strain evidence="1 2">SID14163</strain>
    </source>
</reference>